<comment type="caution">
    <text evidence="1">The sequence shown here is derived from an EMBL/GenBank/DDBJ whole genome shotgun (WGS) entry which is preliminary data.</text>
</comment>
<name>A0A9N9C398_9GLOM</name>
<protein>
    <submittedName>
        <fullName evidence="1">3284_t:CDS:1</fullName>
    </submittedName>
</protein>
<reference evidence="1" key="1">
    <citation type="submission" date="2021-06" db="EMBL/GenBank/DDBJ databases">
        <authorList>
            <person name="Kallberg Y."/>
            <person name="Tangrot J."/>
            <person name="Rosling A."/>
        </authorList>
    </citation>
    <scope>NUCLEOTIDE SEQUENCE</scope>
    <source>
        <strain evidence="1">IA702</strain>
    </source>
</reference>
<accession>A0A9N9C398</accession>
<evidence type="ECO:0000313" key="1">
    <source>
        <dbReference type="EMBL" id="CAG8585343.1"/>
    </source>
</evidence>
<sequence length="78" mass="9024">MRTLFNEFTILPDLPSDIEKLESLLGDRMDVITKTDDGITFARKVLNFDEKKSIQHVTTDEEPFPDMSLGIDSCQQFW</sequence>
<evidence type="ECO:0000313" key="2">
    <source>
        <dbReference type="Proteomes" id="UP000789572"/>
    </source>
</evidence>
<dbReference type="EMBL" id="CAJVPJ010001296">
    <property type="protein sequence ID" value="CAG8585343.1"/>
    <property type="molecule type" value="Genomic_DNA"/>
</dbReference>
<keyword evidence="2" id="KW-1185">Reference proteome</keyword>
<proteinExistence type="predicted"/>
<gene>
    <name evidence="1" type="ORF">POCULU_LOCUS6698</name>
</gene>
<dbReference type="Proteomes" id="UP000789572">
    <property type="component" value="Unassembled WGS sequence"/>
</dbReference>
<dbReference type="AlphaFoldDB" id="A0A9N9C398"/>
<organism evidence="1 2">
    <name type="scientific">Paraglomus occultum</name>
    <dbReference type="NCBI Taxonomy" id="144539"/>
    <lineage>
        <taxon>Eukaryota</taxon>
        <taxon>Fungi</taxon>
        <taxon>Fungi incertae sedis</taxon>
        <taxon>Mucoromycota</taxon>
        <taxon>Glomeromycotina</taxon>
        <taxon>Glomeromycetes</taxon>
        <taxon>Paraglomerales</taxon>
        <taxon>Paraglomeraceae</taxon>
        <taxon>Paraglomus</taxon>
    </lineage>
</organism>